<protein>
    <submittedName>
        <fullName evidence="2">Uncharacterized protein</fullName>
    </submittedName>
</protein>
<gene>
    <name evidence="2" type="ORF">SAMN05216372_103182</name>
</gene>
<dbReference type="EMBL" id="FOMO01000003">
    <property type="protein sequence ID" value="SFD67604.1"/>
    <property type="molecule type" value="Genomic_DNA"/>
</dbReference>
<proteinExistence type="predicted"/>
<sequence length="119" mass="13182">MHSREVRGFRRLQTFCNLILLVLQLITVAAYWGLVDARPQYMAISEGLYPDSELLMNSQIAEWMVSMPAFLAVAALFLGGIAKEFIGISKGRRILINLALLILLVAMFGIAAFPLSPNV</sequence>
<feature type="transmembrane region" description="Helical" evidence="1">
    <location>
        <begin position="94"/>
        <end position="115"/>
    </location>
</feature>
<feature type="transmembrane region" description="Helical" evidence="1">
    <location>
        <begin position="63"/>
        <end position="82"/>
    </location>
</feature>
<evidence type="ECO:0000313" key="3">
    <source>
        <dbReference type="Proteomes" id="UP000243950"/>
    </source>
</evidence>
<dbReference type="AlphaFoldDB" id="A0A1I1UA87"/>
<keyword evidence="1" id="KW-0472">Membrane</keyword>
<keyword evidence="1" id="KW-1133">Transmembrane helix</keyword>
<evidence type="ECO:0000313" key="2">
    <source>
        <dbReference type="EMBL" id="SFD67604.1"/>
    </source>
</evidence>
<name>A0A1I1UA87_PSEOC</name>
<accession>A0A1I1UA87</accession>
<keyword evidence="3" id="KW-1185">Reference proteome</keyword>
<dbReference type="RefSeq" id="WP_244154143.1">
    <property type="nucleotide sequence ID" value="NZ_BSSG01000004.1"/>
</dbReference>
<organism evidence="2 3">
    <name type="scientific">Pseudomonas straminea</name>
    <dbReference type="NCBI Taxonomy" id="47882"/>
    <lineage>
        <taxon>Bacteria</taxon>
        <taxon>Pseudomonadati</taxon>
        <taxon>Pseudomonadota</taxon>
        <taxon>Gammaproteobacteria</taxon>
        <taxon>Pseudomonadales</taxon>
        <taxon>Pseudomonadaceae</taxon>
        <taxon>Phytopseudomonas</taxon>
    </lineage>
</organism>
<reference evidence="3" key="1">
    <citation type="submission" date="2016-10" db="EMBL/GenBank/DDBJ databases">
        <authorList>
            <person name="Varghese N."/>
            <person name="Submissions S."/>
        </authorList>
    </citation>
    <scope>NUCLEOTIDE SEQUENCE [LARGE SCALE GENOMIC DNA]</scope>
    <source>
        <strain evidence="3">JCM 2783</strain>
    </source>
</reference>
<keyword evidence="1" id="KW-0812">Transmembrane</keyword>
<evidence type="ECO:0000256" key="1">
    <source>
        <dbReference type="SAM" id="Phobius"/>
    </source>
</evidence>
<dbReference type="Proteomes" id="UP000243950">
    <property type="component" value="Unassembled WGS sequence"/>
</dbReference>
<feature type="transmembrane region" description="Helical" evidence="1">
    <location>
        <begin position="12"/>
        <end position="32"/>
    </location>
</feature>